<name>A0A1M5D0P2_9FIRM</name>
<keyword evidence="2" id="KW-0238">DNA-binding</keyword>
<proteinExistence type="predicted"/>
<sequence length="259" mass="29790">MPVIVTKKGQQIIVDQAEYEIAKQFKWVISKTGKNKSTPVTFVDGHYKTFSRVVFGIEQGQSIAHKNGNKLDFTRDNILICKDKSEFWHVVSSNRKGKSSQYHGVCYNNALEKWVVQVRKNGKVITGGRYNQEDEAGIVADYLMLFHYGDIAARNFPELNMEQFEKRYNEINEKYGSGRIEKISRAGQGRSNAKYRNKTSKYVGVSWSKKRNLWTAQISHTRKVNVLGRFLNEIDAARAYDKKAKELYGEHAKLNLPEL</sequence>
<evidence type="ECO:0000313" key="5">
    <source>
        <dbReference type="EMBL" id="SHF60569.1"/>
    </source>
</evidence>
<dbReference type="EMBL" id="FQUY01000040">
    <property type="protein sequence ID" value="SHF60569.1"/>
    <property type="molecule type" value="Genomic_DNA"/>
</dbReference>
<reference evidence="6" key="1">
    <citation type="submission" date="2016-11" db="EMBL/GenBank/DDBJ databases">
        <authorList>
            <person name="Varghese N."/>
            <person name="Submissions S."/>
        </authorList>
    </citation>
    <scope>NUCLEOTIDE SEQUENCE [LARGE SCALE GENOMIC DNA]</scope>
    <source>
        <strain evidence="6">DSM 12395</strain>
    </source>
</reference>
<dbReference type="InterPro" id="IPR036955">
    <property type="entry name" value="AP2/ERF_dom_sf"/>
</dbReference>
<dbReference type="SUPFAM" id="SSF54171">
    <property type="entry name" value="DNA-binding domain"/>
    <property type="match status" value="2"/>
</dbReference>
<dbReference type="GO" id="GO:0003677">
    <property type="term" value="F:DNA binding"/>
    <property type="evidence" value="ECO:0007669"/>
    <property type="project" value="UniProtKB-KW"/>
</dbReference>
<keyword evidence="6" id="KW-1185">Reference proteome</keyword>
<dbReference type="Gene3D" id="3.30.730.10">
    <property type="entry name" value="AP2/ERF domain"/>
    <property type="match status" value="2"/>
</dbReference>
<evidence type="ECO:0000259" key="4">
    <source>
        <dbReference type="PROSITE" id="PS51032"/>
    </source>
</evidence>
<keyword evidence="1" id="KW-0805">Transcription regulation</keyword>
<gene>
    <name evidence="5" type="ORF">SAMN02745133_03077</name>
</gene>
<dbReference type="RefSeq" id="WP_073240225.1">
    <property type="nucleotide sequence ID" value="NZ_FQUY01000040.1"/>
</dbReference>
<dbReference type="AlphaFoldDB" id="A0A1M5D0P2"/>
<dbReference type="GO" id="GO:0003700">
    <property type="term" value="F:DNA-binding transcription factor activity"/>
    <property type="evidence" value="ECO:0007669"/>
    <property type="project" value="InterPro"/>
</dbReference>
<dbReference type="PROSITE" id="PS51032">
    <property type="entry name" value="AP2_ERF"/>
    <property type="match status" value="1"/>
</dbReference>
<evidence type="ECO:0000256" key="2">
    <source>
        <dbReference type="ARBA" id="ARBA00023125"/>
    </source>
</evidence>
<organism evidence="5 6">
    <name type="scientific">Desulforamulus putei DSM 12395</name>
    <dbReference type="NCBI Taxonomy" id="1121429"/>
    <lineage>
        <taxon>Bacteria</taxon>
        <taxon>Bacillati</taxon>
        <taxon>Bacillota</taxon>
        <taxon>Clostridia</taxon>
        <taxon>Eubacteriales</taxon>
        <taxon>Peptococcaceae</taxon>
        <taxon>Desulforamulus</taxon>
    </lineage>
</organism>
<accession>A0A1M5D0P2</accession>
<dbReference type="STRING" id="1121429.SAMN02745133_03077"/>
<dbReference type="SMART" id="SM00380">
    <property type="entry name" value="AP2"/>
    <property type="match status" value="1"/>
</dbReference>
<evidence type="ECO:0000313" key="6">
    <source>
        <dbReference type="Proteomes" id="UP000184148"/>
    </source>
</evidence>
<protein>
    <submittedName>
        <fullName evidence="5">AP2 domain-containing protein</fullName>
    </submittedName>
</protein>
<dbReference type="Proteomes" id="UP000184148">
    <property type="component" value="Unassembled WGS sequence"/>
</dbReference>
<dbReference type="InterPro" id="IPR016177">
    <property type="entry name" value="DNA-bd_dom_sf"/>
</dbReference>
<feature type="domain" description="AP2/ERF" evidence="4">
    <location>
        <begin position="201"/>
        <end position="257"/>
    </location>
</feature>
<evidence type="ECO:0000256" key="1">
    <source>
        <dbReference type="ARBA" id="ARBA00023015"/>
    </source>
</evidence>
<evidence type="ECO:0000256" key="3">
    <source>
        <dbReference type="ARBA" id="ARBA00023163"/>
    </source>
</evidence>
<dbReference type="OrthoDB" id="1765300at2"/>
<dbReference type="InterPro" id="IPR001471">
    <property type="entry name" value="AP2/ERF_dom"/>
</dbReference>
<keyword evidence="3" id="KW-0804">Transcription</keyword>